<dbReference type="HAMAP" id="MF_00812">
    <property type="entry name" value="Thiopur_methtran"/>
    <property type="match status" value="1"/>
</dbReference>
<feature type="binding site" evidence="9">
    <location>
        <position position="66"/>
    </location>
    <ligand>
        <name>S-adenosyl-L-methionine</name>
        <dbReference type="ChEBI" id="CHEBI:59789"/>
    </ligand>
</feature>
<feature type="binding site" evidence="9">
    <location>
        <position position="123"/>
    </location>
    <ligand>
        <name>S-adenosyl-L-methionine</name>
        <dbReference type="ChEBI" id="CHEBI:59789"/>
    </ligand>
</feature>
<protein>
    <recommendedName>
        <fullName evidence="4 9">Thiopurine S-methyltransferase</fullName>
        <ecNumber evidence="4 9">2.1.1.67</ecNumber>
    </recommendedName>
    <alternativeName>
        <fullName evidence="9">Thiopurine methyltransferase</fullName>
    </alternativeName>
</protein>
<evidence type="ECO:0000256" key="5">
    <source>
        <dbReference type="ARBA" id="ARBA00022490"/>
    </source>
</evidence>
<dbReference type="PIRSF" id="PIRSF023956">
    <property type="entry name" value="Thiopurine_S-methyltransferase"/>
    <property type="match status" value="1"/>
</dbReference>
<evidence type="ECO:0000256" key="9">
    <source>
        <dbReference type="HAMAP-Rule" id="MF_00812"/>
    </source>
</evidence>
<dbReference type="GO" id="GO:0010038">
    <property type="term" value="P:response to metal ion"/>
    <property type="evidence" value="ECO:0007669"/>
    <property type="project" value="InterPro"/>
</dbReference>
<dbReference type="GO" id="GO:0032259">
    <property type="term" value="P:methylation"/>
    <property type="evidence" value="ECO:0007669"/>
    <property type="project" value="UniProtKB-KW"/>
</dbReference>
<dbReference type="GO" id="GO:0008119">
    <property type="term" value="F:thiopurine S-methyltransferase activity"/>
    <property type="evidence" value="ECO:0007669"/>
    <property type="project" value="UniProtKB-UniRule"/>
</dbReference>
<dbReference type="Pfam" id="PF05724">
    <property type="entry name" value="TPMT"/>
    <property type="match status" value="1"/>
</dbReference>
<dbReference type="InterPro" id="IPR022474">
    <property type="entry name" value="Thiopur_S-MeTfrase_Se/Te_detox"/>
</dbReference>
<evidence type="ECO:0000256" key="6">
    <source>
        <dbReference type="ARBA" id="ARBA00022603"/>
    </source>
</evidence>
<dbReference type="PANTHER" id="PTHR10259">
    <property type="entry name" value="THIOPURINE S-METHYLTRANSFERASE"/>
    <property type="match status" value="1"/>
</dbReference>
<dbReference type="NCBIfam" id="NF009732">
    <property type="entry name" value="PRK13255.1"/>
    <property type="match status" value="1"/>
</dbReference>
<evidence type="ECO:0000256" key="7">
    <source>
        <dbReference type="ARBA" id="ARBA00022679"/>
    </source>
</evidence>
<evidence type="ECO:0000256" key="1">
    <source>
        <dbReference type="ARBA" id="ARBA00000903"/>
    </source>
</evidence>
<dbReference type="InterPro" id="IPR008854">
    <property type="entry name" value="TPMT"/>
</dbReference>
<dbReference type="Gene3D" id="3.40.50.150">
    <property type="entry name" value="Vaccinia Virus protein VP39"/>
    <property type="match status" value="1"/>
</dbReference>
<proteinExistence type="inferred from homology"/>
<reference key="1">
    <citation type="submission" date="2017-08" db="EMBL/GenBank/DDBJ databases">
        <title>A dynamic microbial community with high functional redundancy inhabits the cold, oxic subseafloor aquifer.</title>
        <authorList>
            <person name="Tully B.J."/>
            <person name="Wheat C.G."/>
            <person name="Glazer B.T."/>
            <person name="Huber J.A."/>
        </authorList>
    </citation>
    <scope>NUCLEOTIDE SEQUENCE [LARGE SCALE GENOMIC DNA]</scope>
</reference>
<evidence type="ECO:0000313" key="10">
    <source>
        <dbReference type="EMBL" id="PCJ01050.1"/>
    </source>
</evidence>
<evidence type="ECO:0000256" key="2">
    <source>
        <dbReference type="ARBA" id="ARBA00004496"/>
    </source>
</evidence>
<dbReference type="PANTHER" id="PTHR10259:SF11">
    <property type="entry name" value="THIOPURINE S-METHYLTRANSFERASE"/>
    <property type="match status" value="1"/>
</dbReference>
<comment type="caution">
    <text evidence="10">The sequence shown here is derived from an EMBL/GenBank/DDBJ whole genome shotgun (WGS) entry which is preliminary data.</text>
</comment>
<dbReference type="SUPFAM" id="SSF53335">
    <property type="entry name" value="S-adenosyl-L-methionine-dependent methyltransferases"/>
    <property type="match status" value="1"/>
</dbReference>
<keyword evidence="7 9" id="KW-0808">Transferase</keyword>
<dbReference type="EMBL" id="NVUS01000009">
    <property type="protein sequence ID" value="PCJ01050.1"/>
    <property type="molecule type" value="Genomic_DNA"/>
</dbReference>
<dbReference type="AlphaFoldDB" id="A0A2A4Z2U0"/>
<evidence type="ECO:0000256" key="8">
    <source>
        <dbReference type="ARBA" id="ARBA00022691"/>
    </source>
</evidence>
<sequence length="212" mass="24132">MQADFWHKKWQDNKIGFHESAPNSLLTANFAKLNLAKASRIFLPLCGKTLDIAWLLSNEYQVVGAELSPMAIEQLFDQLKLEPHITTIGKLQHYSATNIDIFVGDIFDLTNKMVGTIDAIYDRAALVALPETTRRHYTQHMIEISNNAPQLLICYEYDQSLRQGPPFSVSGEEIKSHYAKNYDIHLLEKSTAENAMTAVENVWYLKQTTVDK</sequence>
<reference evidence="10" key="2">
    <citation type="journal article" date="2018" name="ISME J.">
        <title>A dynamic microbial community with high functional redundancy inhabits the cold, oxic subseafloor aquifer.</title>
        <authorList>
            <person name="Tully B.J."/>
            <person name="Wheat C.G."/>
            <person name="Glazer B.T."/>
            <person name="Huber J.A."/>
        </authorList>
    </citation>
    <scope>NUCLEOTIDE SEQUENCE</scope>
    <source>
        <strain evidence="10">NORP83</strain>
    </source>
</reference>
<dbReference type="PROSITE" id="PS51585">
    <property type="entry name" value="SAM_MT_TPMT"/>
    <property type="match status" value="1"/>
</dbReference>
<name>A0A2A4Z2U0_9PROT</name>
<comment type="subcellular location">
    <subcellularLocation>
        <location evidence="2 9">Cytoplasm</location>
    </subcellularLocation>
</comment>
<dbReference type="FunFam" id="3.40.50.150:FF:000101">
    <property type="entry name" value="Thiopurine S-methyltransferase"/>
    <property type="match status" value="1"/>
</dbReference>
<keyword evidence="6 9" id="KW-0489">Methyltransferase</keyword>
<feature type="binding site" evidence="9">
    <location>
        <position position="10"/>
    </location>
    <ligand>
        <name>S-adenosyl-L-methionine</name>
        <dbReference type="ChEBI" id="CHEBI:59789"/>
    </ligand>
</feature>
<evidence type="ECO:0000256" key="4">
    <source>
        <dbReference type="ARBA" id="ARBA00011905"/>
    </source>
</evidence>
<comment type="similarity">
    <text evidence="3 9">Belongs to the class I-like SAM-binding methyltransferase superfamily. TPMT family.</text>
</comment>
<organism evidence="10">
    <name type="scientific">OCS116 cluster bacterium</name>
    <dbReference type="NCBI Taxonomy" id="2030921"/>
    <lineage>
        <taxon>Bacteria</taxon>
        <taxon>Pseudomonadati</taxon>
        <taxon>Pseudomonadota</taxon>
        <taxon>Alphaproteobacteria</taxon>
        <taxon>OCS116 cluster</taxon>
    </lineage>
</organism>
<keyword evidence="5 9" id="KW-0963">Cytoplasm</keyword>
<evidence type="ECO:0000256" key="3">
    <source>
        <dbReference type="ARBA" id="ARBA00008145"/>
    </source>
</evidence>
<dbReference type="GO" id="GO:0005737">
    <property type="term" value="C:cytoplasm"/>
    <property type="evidence" value="ECO:0007669"/>
    <property type="project" value="UniProtKB-SubCell"/>
</dbReference>
<accession>A0A2A4Z2U0</accession>
<dbReference type="InterPro" id="IPR029063">
    <property type="entry name" value="SAM-dependent_MTases_sf"/>
</dbReference>
<feature type="binding site" evidence="9">
    <location>
        <position position="45"/>
    </location>
    <ligand>
        <name>S-adenosyl-L-methionine</name>
        <dbReference type="ChEBI" id="CHEBI:59789"/>
    </ligand>
</feature>
<keyword evidence="8 9" id="KW-0949">S-adenosyl-L-methionine</keyword>
<gene>
    <name evidence="10" type="primary">tmpT</name>
    <name evidence="9" type="synonym">tpm</name>
    <name evidence="10" type="ORF">COB13_08610</name>
</gene>
<dbReference type="InterPro" id="IPR025835">
    <property type="entry name" value="Thiopurine_S-MeTrfase"/>
</dbReference>
<dbReference type="NCBIfam" id="TIGR03840">
    <property type="entry name" value="TMPT_Se_Te"/>
    <property type="match status" value="1"/>
</dbReference>
<comment type="catalytic activity">
    <reaction evidence="1 9">
        <text>S-adenosyl-L-methionine + a thiopurine = S-adenosyl-L-homocysteine + a thiopurine S-methylether.</text>
        <dbReference type="EC" id="2.1.1.67"/>
    </reaction>
</comment>
<dbReference type="EC" id="2.1.1.67" evidence="4 9"/>